<evidence type="ECO:0000313" key="3">
    <source>
        <dbReference type="Proteomes" id="UP001498398"/>
    </source>
</evidence>
<organism evidence="2 3">
    <name type="scientific">Marasmiellus scandens</name>
    <dbReference type="NCBI Taxonomy" id="2682957"/>
    <lineage>
        <taxon>Eukaryota</taxon>
        <taxon>Fungi</taxon>
        <taxon>Dikarya</taxon>
        <taxon>Basidiomycota</taxon>
        <taxon>Agaricomycotina</taxon>
        <taxon>Agaricomycetes</taxon>
        <taxon>Agaricomycetidae</taxon>
        <taxon>Agaricales</taxon>
        <taxon>Marasmiineae</taxon>
        <taxon>Omphalotaceae</taxon>
        <taxon>Marasmiellus</taxon>
    </lineage>
</organism>
<reference evidence="2 3" key="1">
    <citation type="submission" date="2024-01" db="EMBL/GenBank/DDBJ databases">
        <title>A draft genome for the cacao thread blight pathogen Marasmiellus scandens.</title>
        <authorList>
            <person name="Baruah I.K."/>
            <person name="Leung J."/>
            <person name="Bukari Y."/>
            <person name="Amoako-Attah I."/>
            <person name="Meinhardt L.W."/>
            <person name="Bailey B.A."/>
            <person name="Cohen S.P."/>
        </authorList>
    </citation>
    <scope>NUCLEOTIDE SEQUENCE [LARGE SCALE GENOMIC DNA]</scope>
    <source>
        <strain evidence="2 3">GH-19</strain>
    </source>
</reference>
<keyword evidence="3" id="KW-1185">Reference proteome</keyword>
<gene>
    <name evidence="2" type="ORF">VKT23_016903</name>
</gene>
<dbReference type="Proteomes" id="UP001498398">
    <property type="component" value="Unassembled WGS sequence"/>
</dbReference>
<protein>
    <submittedName>
        <fullName evidence="2">Uncharacterized protein</fullName>
    </submittedName>
</protein>
<name>A0ABR1ITQ0_9AGAR</name>
<accession>A0ABR1ITQ0</accession>
<comment type="caution">
    <text evidence="2">The sequence shown here is derived from an EMBL/GenBank/DDBJ whole genome shotgun (WGS) entry which is preliminary data.</text>
</comment>
<evidence type="ECO:0000313" key="2">
    <source>
        <dbReference type="EMBL" id="KAK7440825.1"/>
    </source>
</evidence>
<proteinExistence type="predicted"/>
<evidence type="ECO:0000256" key="1">
    <source>
        <dbReference type="SAM" id="MobiDB-lite"/>
    </source>
</evidence>
<dbReference type="EMBL" id="JBANRG010000066">
    <property type="protein sequence ID" value="KAK7440825.1"/>
    <property type="molecule type" value="Genomic_DNA"/>
</dbReference>
<feature type="region of interest" description="Disordered" evidence="1">
    <location>
        <begin position="90"/>
        <end position="112"/>
    </location>
</feature>
<sequence length="112" mass="12537">MKRSSSIVHADAGPSKKVKSAVMKRLMFYYLHSPTERFMLELDDPIALESLKSTPLASIVRLAIRGLGVYPTFPSHSIDPKNVMVKFWDSPPPNADSEDAQKAWDTAFMPTQ</sequence>